<gene>
    <name evidence="4" type="ORF">MNOR_LOCUS32752</name>
</gene>
<dbReference type="Proteomes" id="UP001497623">
    <property type="component" value="Unassembled WGS sequence"/>
</dbReference>
<sequence>MVTMEELSYGEVTLEVPSDLCNDISLLFDIISPDTWNNCITDEHREALMNYLPDFPENDLEEKTRTLEMFFMDENFRFGTPLRIFFDYLTKGFFNPKISKMRASQKKIMFREYRFRMKEYLHSTLEETLVRRKRVLDIVSNMPPDEIPKIPRLLLN</sequence>
<feature type="domain" description="DEUBAD" evidence="3">
    <location>
        <begin position="17"/>
        <end position="134"/>
    </location>
</feature>
<dbReference type="CDD" id="cd21865">
    <property type="entry name" value="DEUBAD_NFRKB"/>
    <property type="match status" value="1"/>
</dbReference>
<reference evidence="4 5" key="1">
    <citation type="submission" date="2024-05" db="EMBL/GenBank/DDBJ databases">
        <authorList>
            <person name="Wallberg A."/>
        </authorList>
    </citation>
    <scope>NUCLEOTIDE SEQUENCE [LARGE SCALE GENOMIC DNA]</scope>
</reference>
<dbReference type="GO" id="GO:0002020">
    <property type="term" value="F:protease binding"/>
    <property type="evidence" value="ECO:0007669"/>
    <property type="project" value="TreeGrafter"/>
</dbReference>
<evidence type="ECO:0000256" key="1">
    <source>
        <dbReference type="ARBA" id="ARBA00004123"/>
    </source>
</evidence>
<dbReference type="InterPro" id="IPR024867">
    <property type="entry name" value="NFRKB"/>
</dbReference>
<dbReference type="PROSITE" id="PS51916">
    <property type="entry name" value="DEUBAD"/>
    <property type="match status" value="1"/>
</dbReference>
<comment type="subcellular location">
    <subcellularLocation>
        <location evidence="1">Nucleus</location>
    </subcellularLocation>
</comment>
<dbReference type="AlphaFoldDB" id="A0AAV2S5Y5"/>
<evidence type="ECO:0000259" key="3">
    <source>
        <dbReference type="PROSITE" id="PS51916"/>
    </source>
</evidence>
<dbReference type="GO" id="GO:0031011">
    <property type="term" value="C:Ino80 complex"/>
    <property type="evidence" value="ECO:0007669"/>
    <property type="project" value="InterPro"/>
</dbReference>
<comment type="caution">
    <text evidence="4">The sequence shown here is derived from an EMBL/GenBank/DDBJ whole genome shotgun (WGS) entry which is preliminary data.</text>
</comment>
<feature type="non-terminal residue" evidence="4">
    <location>
        <position position="156"/>
    </location>
</feature>
<organism evidence="4 5">
    <name type="scientific">Meganyctiphanes norvegica</name>
    <name type="common">Northern krill</name>
    <name type="synonym">Thysanopoda norvegica</name>
    <dbReference type="NCBI Taxonomy" id="48144"/>
    <lineage>
        <taxon>Eukaryota</taxon>
        <taxon>Metazoa</taxon>
        <taxon>Ecdysozoa</taxon>
        <taxon>Arthropoda</taxon>
        <taxon>Crustacea</taxon>
        <taxon>Multicrustacea</taxon>
        <taxon>Malacostraca</taxon>
        <taxon>Eumalacostraca</taxon>
        <taxon>Eucarida</taxon>
        <taxon>Euphausiacea</taxon>
        <taxon>Euphausiidae</taxon>
        <taxon>Meganyctiphanes</taxon>
    </lineage>
</organism>
<evidence type="ECO:0000256" key="2">
    <source>
        <dbReference type="ARBA" id="ARBA00023242"/>
    </source>
</evidence>
<dbReference type="EMBL" id="CAXKWB010045232">
    <property type="protein sequence ID" value="CAL4162022.1"/>
    <property type="molecule type" value="Genomic_DNA"/>
</dbReference>
<evidence type="ECO:0000313" key="5">
    <source>
        <dbReference type="Proteomes" id="UP001497623"/>
    </source>
</evidence>
<accession>A0AAV2S5Y5</accession>
<keyword evidence="5" id="KW-1185">Reference proteome</keyword>
<dbReference type="PANTHER" id="PTHR13052:SF3">
    <property type="entry name" value="NUCLEAR FACTOR RELATED TO KAPPA-B-BINDING PROTEIN"/>
    <property type="match status" value="1"/>
</dbReference>
<proteinExistence type="predicted"/>
<dbReference type="PANTHER" id="PTHR13052">
    <property type="entry name" value="NFRKB-RELATED"/>
    <property type="match status" value="1"/>
</dbReference>
<name>A0AAV2S5Y5_MEGNR</name>
<dbReference type="InterPro" id="IPR044867">
    <property type="entry name" value="DEUBAD_dom"/>
</dbReference>
<protein>
    <recommendedName>
        <fullName evidence="3">DEUBAD domain-containing protein</fullName>
    </recommendedName>
</protein>
<evidence type="ECO:0000313" key="4">
    <source>
        <dbReference type="EMBL" id="CAL4162022.1"/>
    </source>
</evidence>
<keyword evidence="2" id="KW-0539">Nucleus</keyword>